<evidence type="ECO:0000313" key="5">
    <source>
        <dbReference type="Proteomes" id="UP000014568"/>
    </source>
</evidence>
<feature type="chain" id="PRO_5004511968" description="DUF2057 domain-containing protein" evidence="3">
    <location>
        <begin position="22"/>
        <end position="221"/>
    </location>
</feature>
<reference evidence="4 5" key="1">
    <citation type="submission" date="2013-06" db="EMBL/GenBank/DDBJ databases">
        <title>The Genome Sequence of Acinetobacter rudis CIP 110305.</title>
        <authorList>
            <consortium name="The Broad Institute Genome Sequencing Platform"/>
            <consortium name="The Broad Institute Genome Sequencing Center for Infectious Disease"/>
            <person name="Cerqueira G."/>
            <person name="Feldgarden M."/>
            <person name="Courvalin P."/>
            <person name="Perichon B."/>
            <person name="Grillot-Courvalin C."/>
            <person name="Clermont D."/>
            <person name="Rocha E."/>
            <person name="Yoon E.-J."/>
            <person name="Nemec A."/>
            <person name="Young S.K."/>
            <person name="Zeng Q."/>
            <person name="Gargeya S."/>
            <person name="Fitzgerald M."/>
            <person name="Abouelleil A."/>
            <person name="Alvarado L."/>
            <person name="Berlin A.M."/>
            <person name="Chapman S.B."/>
            <person name="Dewar J."/>
            <person name="Goldberg J."/>
            <person name="Griggs A."/>
            <person name="Gujja S."/>
            <person name="Hansen M."/>
            <person name="Howarth C."/>
            <person name="Imamovic A."/>
            <person name="Larimer J."/>
            <person name="McCowan C."/>
            <person name="Murphy C."/>
            <person name="Pearson M."/>
            <person name="Priest M."/>
            <person name="Roberts A."/>
            <person name="Saif S."/>
            <person name="Shea T."/>
            <person name="Sykes S."/>
            <person name="Wortman J."/>
            <person name="Nusbaum C."/>
            <person name="Birren B."/>
        </authorList>
    </citation>
    <scope>NUCLEOTIDE SEQUENCE [LARGE SCALE GENOMIC DNA]</scope>
    <source>
        <strain evidence="4 5">CIP 110305</strain>
    </source>
</reference>
<dbReference type="RefSeq" id="WP_016656750.1">
    <property type="nucleotide sequence ID" value="NZ_KE340353.1"/>
</dbReference>
<gene>
    <name evidence="4" type="ORF">F945_02346</name>
</gene>
<dbReference type="OrthoDB" id="6656812at2"/>
<evidence type="ECO:0000256" key="3">
    <source>
        <dbReference type="SAM" id="SignalP"/>
    </source>
</evidence>
<evidence type="ECO:0000313" key="4">
    <source>
        <dbReference type="EMBL" id="EPF72000.1"/>
    </source>
</evidence>
<dbReference type="InterPro" id="IPR018635">
    <property type="entry name" value="UPF0319"/>
</dbReference>
<keyword evidence="2 3" id="KW-0732">Signal</keyword>
<proteinExistence type="inferred from homology"/>
<name>S3MW39_9GAMM</name>
<dbReference type="Proteomes" id="UP000014568">
    <property type="component" value="Unassembled WGS sequence"/>
</dbReference>
<dbReference type="EMBL" id="ATGI01000031">
    <property type="protein sequence ID" value="EPF72000.1"/>
    <property type="molecule type" value="Genomic_DNA"/>
</dbReference>
<sequence length="221" mass="24081">MALNKLSMIALACMMSSSVFAAVTITSPEDIALIAINDQEVNTGLFRTEKNSYKVDAGNTALSVRYQQFFKHASGEHDIAKSGVVTIQAPNLVDGQTYRLAVVNQPNNYDDAVKYAEQPTIALYDAKNQLVVQQTGANNEAKPWFKSGLFSRAFDYTSGKSSAAQPAPVYANNTAATPVVVTTPVNNAAAMTSGKDQQMIQLWKGMTKAERQKFMNWLAEQ</sequence>
<comment type="similarity">
    <text evidence="1">Belongs to the UPF0319 family.</text>
</comment>
<dbReference type="eggNOG" id="COG3110">
    <property type="taxonomic scope" value="Bacteria"/>
</dbReference>
<evidence type="ECO:0000256" key="2">
    <source>
        <dbReference type="ARBA" id="ARBA00022729"/>
    </source>
</evidence>
<dbReference type="HOGENOM" id="CLU_1207726_0_0_6"/>
<dbReference type="Pfam" id="PF09829">
    <property type="entry name" value="DUF2057"/>
    <property type="match status" value="1"/>
</dbReference>
<accession>S3MW39</accession>
<protein>
    <recommendedName>
        <fullName evidence="6">DUF2057 domain-containing protein</fullName>
    </recommendedName>
</protein>
<dbReference type="PANTHER" id="PTHR38108">
    <property type="entry name" value="UPF0319 PROTEIN YCCT"/>
    <property type="match status" value="1"/>
</dbReference>
<dbReference type="PATRIC" id="fig|421052.3.peg.2290"/>
<comment type="caution">
    <text evidence="4">The sequence shown here is derived from an EMBL/GenBank/DDBJ whole genome shotgun (WGS) entry which is preliminary data.</text>
</comment>
<dbReference type="PANTHER" id="PTHR38108:SF1">
    <property type="entry name" value="UPF0319 PROTEIN YCCT"/>
    <property type="match status" value="1"/>
</dbReference>
<organism evidence="4 5">
    <name type="scientific">Acinetobacter rudis CIP 110305</name>
    <dbReference type="NCBI Taxonomy" id="421052"/>
    <lineage>
        <taxon>Bacteria</taxon>
        <taxon>Pseudomonadati</taxon>
        <taxon>Pseudomonadota</taxon>
        <taxon>Gammaproteobacteria</taxon>
        <taxon>Moraxellales</taxon>
        <taxon>Moraxellaceae</taxon>
        <taxon>Acinetobacter</taxon>
    </lineage>
</organism>
<feature type="signal peptide" evidence="3">
    <location>
        <begin position="1"/>
        <end position="21"/>
    </location>
</feature>
<evidence type="ECO:0008006" key="6">
    <source>
        <dbReference type="Google" id="ProtNLM"/>
    </source>
</evidence>
<keyword evidence="5" id="KW-1185">Reference proteome</keyword>
<dbReference type="AlphaFoldDB" id="S3MW39"/>
<evidence type="ECO:0000256" key="1">
    <source>
        <dbReference type="ARBA" id="ARBA00008490"/>
    </source>
</evidence>